<dbReference type="SUPFAM" id="SSF51430">
    <property type="entry name" value="NAD(P)-linked oxidoreductase"/>
    <property type="match status" value="1"/>
</dbReference>
<sequence length="330" mass="36358">MPLKNPVVKRLHDMRTLGFGGAPIGNLYRQIDDDTAHAAVEEAWTLGIRYFDTAPHYGLGLSERRLGGVLRDKPRDEFLLSTKVGRLIRPAEDPQEWDDEGFAVPGDRMRVRDYSPAGVRRSIEESLERLGVDRLDIVYIHDPDDHWTEALEGAVPELNRLRDEGVIGAWGAGMNQAEMLTRFVRETDIDVVMQAGRYTLLEQGGREELIPECAARGVGVVNVGVFNSGILANPDPRSQAKYNYDDAPPAVLEKAERLAALADANGTTLPAAALQFSLRDPAITNVTLGMRTADQVRRDVELLRQPVPESFWTAAVGQGLIAVDPQTLTA</sequence>
<dbReference type="PANTHER" id="PTHR42686">
    <property type="entry name" value="GH17980P-RELATED"/>
    <property type="match status" value="1"/>
</dbReference>
<dbReference type="Proteomes" id="UP001498238">
    <property type="component" value="Unassembled WGS sequence"/>
</dbReference>
<dbReference type="InterPro" id="IPR036812">
    <property type="entry name" value="NAD(P)_OxRdtase_dom_sf"/>
</dbReference>
<evidence type="ECO:0000313" key="2">
    <source>
        <dbReference type="EMBL" id="GAA0036087.1"/>
    </source>
</evidence>
<evidence type="ECO:0000313" key="3">
    <source>
        <dbReference type="Proteomes" id="UP001498238"/>
    </source>
</evidence>
<protein>
    <submittedName>
        <fullName evidence="2">Aldo/keto reductase</fullName>
    </submittedName>
</protein>
<dbReference type="EMBL" id="BAAAAF010000007">
    <property type="protein sequence ID" value="GAA0036087.1"/>
    <property type="molecule type" value="Genomic_DNA"/>
</dbReference>
<gene>
    <name evidence="2" type="ORF">NCCP602_20480</name>
</gene>
<dbReference type="InterPro" id="IPR020471">
    <property type="entry name" value="AKR"/>
</dbReference>
<name>A0ABN0SNX0_9MICO</name>
<accession>A0ABN0SNX0</accession>
<organism evidence="2 3">
    <name type="scientific">Brevibacterium metallidurans</name>
    <dbReference type="NCBI Taxonomy" id="1482676"/>
    <lineage>
        <taxon>Bacteria</taxon>
        <taxon>Bacillati</taxon>
        <taxon>Actinomycetota</taxon>
        <taxon>Actinomycetes</taxon>
        <taxon>Micrococcales</taxon>
        <taxon>Brevibacteriaceae</taxon>
        <taxon>Brevibacterium</taxon>
    </lineage>
</organism>
<evidence type="ECO:0000259" key="1">
    <source>
        <dbReference type="Pfam" id="PF00248"/>
    </source>
</evidence>
<dbReference type="CDD" id="cd19152">
    <property type="entry name" value="AKR_AKR15A"/>
    <property type="match status" value="1"/>
</dbReference>
<comment type="caution">
    <text evidence="2">The sequence shown here is derived from an EMBL/GenBank/DDBJ whole genome shotgun (WGS) entry which is preliminary data.</text>
</comment>
<feature type="domain" description="NADP-dependent oxidoreductase" evidence="1">
    <location>
        <begin position="17"/>
        <end position="312"/>
    </location>
</feature>
<reference evidence="2 3" key="1">
    <citation type="submission" date="2024-01" db="EMBL/GenBank/DDBJ databases">
        <title>Characterization of antibiotic resistant novel bacterial strains and their environmental applications.</title>
        <authorList>
            <person name="Manzoor S."/>
            <person name="Abbas S."/>
            <person name="Arshad M."/>
            <person name="Ahmed I."/>
        </authorList>
    </citation>
    <scope>NUCLEOTIDE SEQUENCE [LARGE SCALE GENOMIC DNA]</scope>
    <source>
        <strain evidence="2 3">NCCP-602</strain>
    </source>
</reference>
<keyword evidence="3" id="KW-1185">Reference proteome</keyword>
<dbReference type="Pfam" id="PF00248">
    <property type="entry name" value="Aldo_ket_red"/>
    <property type="match status" value="1"/>
</dbReference>
<proteinExistence type="predicted"/>
<dbReference type="RefSeq" id="WP_339392921.1">
    <property type="nucleotide sequence ID" value="NZ_BAAAAF010000007.1"/>
</dbReference>
<dbReference type="Gene3D" id="3.20.20.100">
    <property type="entry name" value="NADP-dependent oxidoreductase domain"/>
    <property type="match status" value="1"/>
</dbReference>
<dbReference type="InterPro" id="IPR023210">
    <property type="entry name" value="NADP_OxRdtase_dom"/>
</dbReference>
<dbReference type="PANTHER" id="PTHR42686:SF1">
    <property type="entry name" value="GH17980P-RELATED"/>
    <property type="match status" value="1"/>
</dbReference>